<dbReference type="RefSeq" id="XP_022257837.1">
    <property type="nucleotide sequence ID" value="XM_022402129.1"/>
</dbReference>
<dbReference type="SUPFAM" id="SSF50978">
    <property type="entry name" value="WD40 repeat-like"/>
    <property type="match status" value="1"/>
</dbReference>
<evidence type="ECO:0000313" key="5">
    <source>
        <dbReference type="Proteomes" id="UP000694941"/>
    </source>
</evidence>
<accession>A0ABM1TPN1</accession>
<keyword evidence="1" id="KW-0597">Phosphoprotein</keyword>
<sequence>MYRLNIEFDTRVMCMYALDDDTMLLGSLSHFVYTYNTKSRKLIWEIRLNDSVLSLCSHDEDGIKKVYAGLADGTLAVIENIQGISPQPESFYIMIGPSPVTCLQRVATRLWCASGNRVIILNVRTLDVVDQFHISTSVLDYISMLVLGEHGVWVAIRGSPLLQLWDLNSLTCRLLYDVRENRYPKTLRKEEENGVKSSRVTSLLPFDGSLLVGTGEGALIIFDVVTRLSCNASATNSPFPRLHSPNIATADQIQEKIQELLTEQQRVEQKTEVRFSDEKQERYRKDSGCYTSTTPTSVVSLSRRQSLFPTCDNDQSFLSNNIGSPCKTSSSSGQLSTDTVVSVYHLEETNTKPEIQRTGEDTNTQNDDITDNAGVSYGKVNQRNSIADISSSLNSNGQIIMSDNYGLDAEDGDNTWSSGGKVSNYPYGGTTDQTQSDCQCLSSRVTEEVGQPRTGERGLTKEIVAMCKCHEEENMAADLTEKLNVSKSSFSDFENHSSFNKETYSNSHETTNKPEALRTTYSCEQNSDLIGSQSADMSSVSPKSGTSGRNVKLDWRKENETTSLERRPRDLRRWSVDQNVILLNQSQFFPSVVYRPTAFSDTDHTFGSSESVSKYRQSSHSDKSFVFLSVKPSIQKTFLSNSSNKFLQRSHSLGDLCCLKNTRLLKRTMFTTTSTEGLYRYKNADTLSVSAKSDSFDFDDVFITYTEDESHKLSHITRNRPEIKGLATPTCFESRRDPHKRKPTINNYLINSLQSTEMARCVPLGLKSSVVLKPKLPDIRDQLPSWYKDGLITESDHSCSLPVVRIDSETYLHKNDSCSSFYMYMAQASTTSNPASAEEFSTPVTENDELLHQNLLRPGDFSSSSTQKYSDTASNVSFGSSDFPYAYELILQERIKISDKPIRCLQVTKCEEGPAIISCAGCYGDDEAVLKWTKEGMEKLWTNDPVIEVCPYTNTIKPSPYTRSRMPRRSSINMGNVVSISGAGESEAAPARTAWPSVMSSASNATSVMGSSLAKVHNMFSRAQEKN</sequence>
<dbReference type="Pfam" id="PF23748">
    <property type="entry name" value="Beta-prop_LRRK2"/>
    <property type="match status" value="1"/>
</dbReference>
<feature type="region of interest" description="Disordered" evidence="3">
    <location>
        <begin position="531"/>
        <end position="550"/>
    </location>
</feature>
<reference evidence="6" key="1">
    <citation type="submission" date="2025-08" db="UniProtKB">
        <authorList>
            <consortium name="RefSeq"/>
        </authorList>
    </citation>
    <scope>IDENTIFICATION</scope>
    <source>
        <tissue evidence="6">Muscle</tissue>
    </source>
</reference>
<proteinExistence type="predicted"/>
<dbReference type="InterPro" id="IPR056602">
    <property type="entry name" value="Beta-prop_LRRK2"/>
</dbReference>
<dbReference type="Gene3D" id="2.130.10.10">
    <property type="entry name" value="YVTN repeat-like/Quinoprotein amine dehydrogenase"/>
    <property type="match status" value="1"/>
</dbReference>
<feature type="domain" description="LRRK2 beta-propeller" evidence="4">
    <location>
        <begin position="9"/>
        <end position="229"/>
    </location>
</feature>
<dbReference type="InterPro" id="IPR036322">
    <property type="entry name" value="WD40_repeat_dom_sf"/>
</dbReference>
<feature type="compositionally biased region" description="Polar residues" evidence="3">
    <location>
        <begin position="531"/>
        <end position="549"/>
    </location>
</feature>
<dbReference type="PANTHER" id="PTHR12877">
    <property type="entry name" value="RHO GUANINE NUCLEOTIDE EXCHANGE FACTOR"/>
    <property type="match status" value="1"/>
</dbReference>
<gene>
    <name evidence="6" type="primary">LOC111089502</name>
</gene>
<evidence type="ECO:0000256" key="3">
    <source>
        <dbReference type="SAM" id="MobiDB-lite"/>
    </source>
</evidence>
<organism evidence="5 6">
    <name type="scientific">Limulus polyphemus</name>
    <name type="common">Atlantic horseshoe crab</name>
    <dbReference type="NCBI Taxonomy" id="6850"/>
    <lineage>
        <taxon>Eukaryota</taxon>
        <taxon>Metazoa</taxon>
        <taxon>Ecdysozoa</taxon>
        <taxon>Arthropoda</taxon>
        <taxon>Chelicerata</taxon>
        <taxon>Merostomata</taxon>
        <taxon>Xiphosura</taxon>
        <taxon>Limulidae</taxon>
        <taxon>Limulus</taxon>
    </lineage>
</organism>
<dbReference type="Proteomes" id="UP000694941">
    <property type="component" value="Unplaced"/>
</dbReference>
<evidence type="ECO:0000259" key="4">
    <source>
        <dbReference type="Pfam" id="PF23748"/>
    </source>
</evidence>
<name>A0ABM1TPN1_LIMPO</name>
<dbReference type="PANTHER" id="PTHR12877:SF15">
    <property type="entry name" value="RHO GUANINE NUCLEOTIDE EXCHANGE FACTOR 17"/>
    <property type="match status" value="1"/>
</dbReference>
<dbReference type="InterPro" id="IPR039919">
    <property type="entry name" value="ARHGEF10/ARHGEF17"/>
</dbReference>
<keyword evidence="2" id="KW-0344">Guanine-nucleotide releasing factor</keyword>
<protein>
    <submittedName>
        <fullName evidence="6">Uncharacterized protein LOC111089502 isoform X1</fullName>
    </submittedName>
</protein>
<evidence type="ECO:0000256" key="1">
    <source>
        <dbReference type="ARBA" id="ARBA00022553"/>
    </source>
</evidence>
<dbReference type="InterPro" id="IPR015943">
    <property type="entry name" value="WD40/YVTN_repeat-like_dom_sf"/>
</dbReference>
<keyword evidence="5" id="KW-1185">Reference proteome</keyword>
<dbReference type="GeneID" id="111089502"/>
<feature type="region of interest" description="Disordered" evidence="3">
    <location>
        <begin position="356"/>
        <end position="376"/>
    </location>
</feature>
<evidence type="ECO:0000256" key="2">
    <source>
        <dbReference type="ARBA" id="ARBA00022658"/>
    </source>
</evidence>
<evidence type="ECO:0000313" key="6">
    <source>
        <dbReference type="RefSeq" id="XP_022257837.1"/>
    </source>
</evidence>
<feature type="region of interest" description="Disordered" evidence="3">
    <location>
        <begin position="417"/>
        <end position="436"/>
    </location>
</feature>